<dbReference type="GO" id="GO:0016746">
    <property type="term" value="F:acyltransferase activity"/>
    <property type="evidence" value="ECO:0007669"/>
    <property type="project" value="UniProtKB-KW"/>
</dbReference>
<feature type="region of interest" description="Disordered" evidence="3">
    <location>
        <begin position="116"/>
        <end position="168"/>
    </location>
</feature>
<evidence type="ECO:0000256" key="2">
    <source>
        <dbReference type="ARBA" id="ARBA00023315"/>
    </source>
</evidence>
<evidence type="ECO:0000256" key="3">
    <source>
        <dbReference type="SAM" id="MobiDB-lite"/>
    </source>
</evidence>
<dbReference type="Gene3D" id="3.40.630.30">
    <property type="match status" value="1"/>
</dbReference>
<dbReference type="InterPro" id="IPR016181">
    <property type="entry name" value="Acyl_CoA_acyltransferase"/>
</dbReference>
<protein>
    <submittedName>
        <fullName evidence="6">GNAT family N-acetyltransferase</fullName>
        <ecNumber evidence="6">2.3.-.-</ecNumber>
    </submittedName>
</protein>
<keyword evidence="7" id="KW-1185">Reference proteome</keyword>
<keyword evidence="2 6" id="KW-0012">Acyltransferase</keyword>
<dbReference type="PANTHER" id="PTHR43877">
    <property type="entry name" value="AMINOALKYLPHOSPHONATE N-ACETYLTRANSFERASE-RELATED-RELATED"/>
    <property type="match status" value="1"/>
</dbReference>
<keyword evidence="4" id="KW-0812">Transmembrane</keyword>
<feature type="compositionally biased region" description="Basic and acidic residues" evidence="3">
    <location>
        <begin position="155"/>
        <end position="167"/>
    </location>
</feature>
<evidence type="ECO:0000256" key="1">
    <source>
        <dbReference type="ARBA" id="ARBA00022679"/>
    </source>
</evidence>
<feature type="transmembrane region" description="Helical" evidence="4">
    <location>
        <begin position="43"/>
        <end position="61"/>
    </location>
</feature>
<gene>
    <name evidence="6" type="ORF">ACFQMJ_20580</name>
</gene>
<dbReference type="InterPro" id="IPR000182">
    <property type="entry name" value="GNAT_dom"/>
</dbReference>
<sequence length="317" mass="36055">MQKPTTIRIMLMLLYFKLLSFVVMMGWSLISFKDYASLSSSDISSLIFRIVLTLVAMLLMIRLINRKKMFPALLVSFVIFWFSLDQIQFAASIVIVLLFFLRPTREYFRGEYVAPPSPRGSAAAGKSSEGLEEETADKATLDEPDEAPATPLVKLKKEPETHIREATPEDADTIYALMRMAFEEYRTAIPPSSALEETEESVLEALRGGSESAAILYEDDTATAMVRFKYDGDVIDFFRLSVVPQRRRRGYARQLVKWIETQGVAKGMKTSRCKVRQSVQNNLVLYQNMGYEVVDQELVVRPTGTVKTLTLEKKLWE</sequence>
<keyword evidence="1 6" id="KW-0808">Transferase</keyword>
<dbReference type="PANTHER" id="PTHR43877:SF2">
    <property type="entry name" value="AMINOALKYLPHOSPHONATE N-ACETYLTRANSFERASE-RELATED"/>
    <property type="match status" value="1"/>
</dbReference>
<evidence type="ECO:0000259" key="5">
    <source>
        <dbReference type="PROSITE" id="PS51186"/>
    </source>
</evidence>
<reference evidence="7" key="1">
    <citation type="journal article" date="2019" name="Int. J. Syst. Evol. Microbiol.">
        <title>The Global Catalogue of Microorganisms (GCM) 10K type strain sequencing project: providing services to taxonomists for standard genome sequencing and annotation.</title>
        <authorList>
            <consortium name="The Broad Institute Genomics Platform"/>
            <consortium name="The Broad Institute Genome Sequencing Center for Infectious Disease"/>
            <person name="Wu L."/>
            <person name="Ma J."/>
        </authorList>
    </citation>
    <scope>NUCLEOTIDE SEQUENCE [LARGE SCALE GENOMIC DNA]</scope>
    <source>
        <strain evidence="7">KCTC 12907</strain>
    </source>
</reference>
<feature type="compositionally biased region" description="Low complexity" evidence="3">
    <location>
        <begin position="119"/>
        <end position="128"/>
    </location>
</feature>
<keyword evidence="4" id="KW-1133">Transmembrane helix</keyword>
<dbReference type="Pfam" id="PF00583">
    <property type="entry name" value="Acetyltransf_1"/>
    <property type="match status" value="1"/>
</dbReference>
<dbReference type="EMBL" id="JBHTAI010000013">
    <property type="protein sequence ID" value="MFC7150938.1"/>
    <property type="molecule type" value="Genomic_DNA"/>
</dbReference>
<feature type="domain" description="N-acetyltransferase" evidence="5">
    <location>
        <begin position="161"/>
        <end position="312"/>
    </location>
</feature>
<dbReference type="Proteomes" id="UP001596378">
    <property type="component" value="Unassembled WGS sequence"/>
</dbReference>
<feature type="transmembrane region" description="Helical" evidence="4">
    <location>
        <begin position="73"/>
        <end position="101"/>
    </location>
</feature>
<dbReference type="EC" id="2.3.-.-" evidence="6"/>
<evidence type="ECO:0000313" key="7">
    <source>
        <dbReference type="Proteomes" id="UP001596378"/>
    </source>
</evidence>
<comment type="caution">
    <text evidence="6">The sequence shown here is derived from an EMBL/GenBank/DDBJ whole genome shotgun (WGS) entry which is preliminary data.</text>
</comment>
<dbReference type="RefSeq" id="WP_378053634.1">
    <property type="nucleotide sequence ID" value="NZ_JBHMDN010000078.1"/>
</dbReference>
<dbReference type="InterPro" id="IPR050832">
    <property type="entry name" value="Bact_Acetyltransf"/>
</dbReference>
<dbReference type="PROSITE" id="PS51186">
    <property type="entry name" value="GNAT"/>
    <property type="match status" value="1"/>
</dbReference>
<evidence type="ECO:0000313" key="6">
    <source>
        <dbReference type="EMBL" id="MFC7150938.1"/>
    </source>
</evidence>
<name>A0ABW2FCH0_9BACL</name>
<feature type="transmembrane region" description="Helical" evidence="4">
    <location>
        <begin position="12"/>
        <end position="31"/>
    </location>
</feature>
<accession>A0ABW2FCH0</accession>
<keyword evidence="4" id="KW-0472">Membrane</keyword>
<dbReference type="CDD" id="cd04301">
    <property type="entry name" value="NAT_SF"/>
    <property type="match status" value="1"/>
</dbReference>
<dbReference type="SUPFAM" id="SSF55729">
    <property type="entry name" value="Acyl-CoA N-acyltransferases (Nat)"/>
    <property type="match status" value="1"/>
</dbReference>
<evidence type="ECO:0000256" key="4">
    <source>
        <dbReference type="SAM" id="Phobius"/>
    </source>
</evidence>
<organism evidence="6 7">
    <name type="scientific">Cohnella cellulosilytica</name>
    <dbReference type="NCBI Taxonomy" id="986710"/>
    <lineage>
        <taxon>Bacteria</taxon>
        <taxon>Bacillati</taxon>
        <taxon>Bacillota</taxon>
        <taxon>Bacilli</taxon>
        <taxon>Bacillales</taxon>
        <taxon>Paenibacillaceae</taxon>
        <taxon>Cohnella</taxon>
    </lineage>
</organism>
<proteinExistence type="predicted"/>